<dbReference type="PANTHER" id="PTHR16442:SF1">
    <property type="entry name" value="RING FINGER PROTEIN 17"/>
    <property type="match status" value="1"/>
</dbReference>
<dbReference type="PANTHER" id="PTHR16442">
    <property type="entry name" value="RING FINGER PROTEIN 17"/>
    <property type="match status" value="1"/>
</dbReference>
<dbReference type="InterPro" id="IPR035437">
    <property type="entry name" value="SNase_OB-fold_sf"/>
</dbReference>
<feature type="domain" description="Tudor" evidence="2">
    <location>
        <begin position="519"/>
        <end position="578"/>
    </location>
</feature>
<dbReference type="InterPro" id="IPR002999">
    <property type="entry name" value="Tudor"/>
</dbReference>
<dbReference type="CDD" id="cd20379">
    <property type="entry name" value="Tudor_dTUD-like"/>
    <property type="match status" value="1"/>
</dbReference>
<dbReference type="OrthoDB" id="5800423at2759"/>
<dbReference type="Gene3D" id="2.30.30.140">
    <property type="match status" value="2"/>
</dbReference>
<dbReference type="Proteomes" id="UP000549394">
    <property type="component" value="Unassembled WGS sequence"/>
</dbReference>
<proteinExistence type="predicted"/>
<dbReference type="PROSITE" id="PS50304">
    <property type="entry name" value="TUDOR"/>
    <property type="match status" value="1"/>
</dbReference>
<accession>A0A7I8VTU2</accession>
<gene>
    <name evidence="3" type="ORF">DGYR_LOCUS7157</name>
</gene>
<reference evidence="3 4" key="1">
    <citation type="submission" date="2020-08" db="EMBL/GenBank/DDBJ databases">
        <authorList>
            <person name="Hejnol A."/>
        </authorList>
    </citation>
    <scope>NUCLEOTIDE SEQUENCE [LARGE SCALE GENOMIC DNA]</scope>
</reference>
<evidence type="ECO:0000313" key="3">
    <source>
        <dbReference type="EMBL" id="CAD5118841.1"/>
    </source>
</evidence>
<dbReference type="SUPFAM" id="SSF63748">
    <property type="entry name" value="Tudor/PWWP/MBT"/>
    <property type="match status" value="1"/>
</dbReference>
<dbReference type="Pfam" id="PF00567">
    <property type="entry name" value="TUDOR"/>
    <property type="match status" value="2"/>
</dbReference>
<keyword evidence="4" id="KW-1185">Reference proteome</keyword>
<dbReference type="Gene3D" id="2.40.50.90">
    <property type="match status" value="2"/>
</dbReference>
<evidence type="ECO:0000256" key="1">
    <source>
        <dbReference type="SAM" id="MobiDB-lite"/>
    </source>
</evidence>
<evidence type="ECO:0000259" key="2">
    <source>
        <dbReference type="PROSITE" id="PS50304"/>
    </source>
</evidence>
<evidence type="ECO:0000313" key="4">
    <source>
        <dbReference type="Proteomes" id="UP000549394"/>
    </source>
</evidence>
<dbReference type="AlphaFoldDB" id="A0A7I8VTU2"/>
<feature type="region of interest" description="Disordered" evidence="1">
    <location>
        <begin position="1"/>
        <end position="29"/>
    </location>
</feature>
<sequence length="663" mass="76852">MSDISEGDLESSSQTPKKRILTEEEEKMKKRSKEVCERFTYLINASKETILRNLMSNDPEDFKKVPNMTHTLEKAYLDAEMILQKLLGNRHKKKPLSKKNPNVNYLRASCSKDYESNRRFSDESLKKHIMSEESLRAKGANKPKAEFRHYMPYAQSASANNSPINLYAERYGLKIMITNILSPNEIWYRNTEYEKELYTMENELATLYTLNDYEKLELLIGERYMVKLSDVSSLGETKVYRCKLIGFGSGNESGLVKILTIDHGTYHNVQEEDIKSLFDSDYYEMNPFADRGSLPNLRLCRQDQQWSYAERLDIFEFLNSSYNKEVYVKEINPNEKLFRIPNKPTDVEINIIQITESGALEPSQRIVINFSNYLLDNGFANRIQREKIKSKKLPPAINYAEVEDCVNQLTDLLKLKMPYHPQLEQTANDASSYSSVSSSNNRNNITPSLDNRLVHIQSYVPDSCSNFEFMEGICSYVNENGIISFQHKTRHIGESDTLQTLLQDAHQHGNYIQCNDLMELKDNQPIVCRFSADKQFYRAKVLKVIDKVSVKVHYVDFGNSEVALRQNIHLAPLPLHKPILCYNIKLHGLIPINGSSKWSERALLLLYRQLFSRKIKVRIIKNISFNLYEGEVIRMMQKDCDQELKVSDLLIREKHASRVIDTP</sequence>
<feature type="compositionally biased region" description="Basic and acidic residues" evidence="1">
    <location>
        <begin position="20"/>
        <end position="29"/>
    </location>
</feature>
<name>A0A7I8VTU2_9ANNE</name>
<organism evidence="3 4">
    <name type="scientific">Dimorphilus gyrociliatus</name>
    <dbReference type="NCBI Taxonomy" id="2664684"/>
    <lineage>
        <taxon>Eukaryota</taxon>
        <taxon>Metazoa</taxon>
        <taxon>Spiralia</taxon>
        <taxon>Lophotrochozoa</taxon>
        <taxon>Annelida</taxon>
        <taxon>Polychaeta</taxon>
        <taxon>Polychaeta incertae sedis</taxon>
        <taxon>Dinophilidae</taxon>
        <taxon>Dimorphilus</taxon>
    </lineage>
</organism>
<comment type="caution">
    <text evidence="3">The sequence shown here is derived from an EMBL/GenBank/DDBJ whole genome shotgun (WGS) entry which is preliminary data.</text>
</comment>
<dbReference type="SMART" id="SM00333">
    <property type="entry name" value="TUDOR"/>
    <property type="match status" value="2"/>
</dbReference>
<protein>
    <submittedName>
        <fullName evidence="3">DgyrCDS7519</fullName>
    </submittedName>
</protein>
<dbReference type="EMBL" id="CAJFCJ010000009">
    <property type="protein sequence ID" value="CAD5118841.1"/>
    <property type="molecule type" value="Genomic_DNA"/>
</dbReference>